<dbReference type="EMBL" id="CP012605">
    <property type="protein sequence ID" value="ANH72471.1"/>
    <property type="molecule type" value="Genomic_DNA"/>
</dbReference>
<dbReference type="RefSeq" id="WP_021196613.1">
    <property type="nucleotide sequence ID" value="NZ_CP012605.1"/>
</dbReference>
<keyword evidence="2" id="KW-0488">Methylation</keyword>
<dbReference type="KEGG" id="rin:ACS15_0597"/>
<evidence type="ECO:0000256" key="3">
    <source>
        <dbReference type="RuleBase" id="RU000389"/>
    </source>
</evidence>
<reference evidence="5 6" key="1">
    <citation type="submission" date="2015-09" db="EMBL/GenBank/DDBJ databases">
        <authorList>
            <person name="Xu Y."/>
            <person name="Nagy A."/>
            <person name="Liu N.T."/>
            <person name="Nou X."/>
        </authorList>
    </citation>
    <scope>NUCLEOTIDE SEQUENCE [LARGE SCALE GENOMIC DNA]</scope>
    <source>
        <strain evidence="5 6">FC1138</strain>
    </source>
</reference>
<dbReference type="Pfam" id="PF00114">
    <property type="entry name" value="Pilin"/>
    <property type="match status" value="1"/>
</dbReference>
<evidence type="ECO:0000313" key="5">
    <source>
        <dbReference type="EMBL" id="ANH72471.1"/>
    </source>
</evidence>
<gene>
    <name evidence="5" type="ORF">ACS15_0597</name>
</gene>
<dbReference type="InterPro" id="IPR001082">
    <property type="entry name" value="Pilin"/>
</dbReference>
<protein>
    <submittedName>
        <fullName evidence="5">Prepilin-type N-terminal cleavage/methylation domain protein</fullName>
    </submittedName>
</protein>
<dbReference type="GO" id="GO:0043107">
    <property type="term" value="P:type IV pilus-dependent motility"/>
    <property type="evidence" value="ECO:0007669"/>
    <property type="project" value="TreeGrafter"/>
</dbReference>
<evidence type="ECO:0000256" key="4">
    <source>
        <dbReference type="SAM" id="Phobius"/>
    </source>
</evidence>
<dbReference type="PANTHER" id="PTHR30093">
    <property type="entry name" value="GENERAL SECRETION PATHWAY PROTEIN G"/>
    <property type="match status" value="1"/>
</dbReference>
<accession>A0AAC9BE69</accession>
<evidence type="ECO:0000313" key="6">
    <source>
        <dbReference type="Proteomes" id="UP000077927"/>
    </source>
</evidence>
<dbReference type="Proteomes" id="UP000077927">
    <property type="component" value="Chromosome 1"/>
</dbReference>
<dbReference type="PROSITE" id="PS00409">
    <property type="entry name" value="PROKAR_NTER_METHYL"/>
    <property type="match status" value="1"/>
</dbReference>
<dbReference type="Gene3D" id="3.30.700.10">
    <property type="entry name" value="Glycoprotein, Type 4 Pilin"/>
    <property type="match status" value="1"/>
</dbReference>
<keyword evidence="4" id="KW-1133">Transmembrane helix</keyword>
<keyword evidence="3" id="KW-0281">Fimbrium</keyword>
<dbReference type="PANTHER" id="PTHR30093:SF34">
    <property type="entry name" value="PREPILIN PEPTIDASE-DEPENDENT PROTEIN D"/>
    <property type="match status" value="1"/>
</dbReference>
<keyword evidence="4" id="KW-0472">Membrane</keyword>
<evidence type="ECO:0000256" key="1">
    <source>
        <dbReference type="ARBA" id="ARBA00005233"/>
    </source>
</evidence>
<feature type="transmembrane region" description="Helical" evidence="4">
    <location>
        <begin position="20"/>
        <end position="38"/>
    </location>
</feature>
<keyword evidence="4" id="KW-0812">Transmembrane</keyword>
<sequence length="171" mass="18063">MNLRRYSKKQNQTGFTLIELMIVVAIIGILAAIAIPAYQDHVARSRVTEGLALAAHAKTIVAENAIAGADSLKLGYSTNTATRNVLADGIKINENNGEITIAYAGNVAKEGANVLVLKPSANGVELKAKERPEGPIRWDCYAAGATARDKIPAPPNDVATLSVDIAPSECR</sequence>
<dbReference type="NCBIfam" id="TIGR02532">
    <property type="entry name" value="IV_pilin_GFxxxE"/>
    <property type="match status" value="1"/>
</dbReference>
<comment type="similarity">
    <text evidence="1 3">Belongs to the N-Me-Phe pilin family.</text>
</comment>
<dbReference type="InterPro" id="IPR045584">
    <property type="entry name" value="Pilin-like"/>
</dbReference>
<dbReference type="GO" id="GO:0007155">
    <property type="term" value="P:cell adhesion"/>
    <property type="evidence" value="ECO:0007669"/>
    <property type="project" value="InterPro"/>
</dbReference>
<name>A0AAC9BE69_9RALS</name>
<dbReference type="SUPFAM" id="SSF54523">
    <property type="entry name" value="Pili subunits"/>
    <property type="match status" value="1"/>
</dbReference>
<proteinExistence type="inferred from homology"/>
<dbReference type="AlphaFoldDB" id="A0AAC9BE69"/>
<dbReference type="GO" id="GO:0044096">
    <property type="term" value="C:type IV pilus"/>
    <property type="evidence" value="ECO:0007669"/>
    <property type="project" value="TreeGrafter"/>
</dbReference>
<organism evidence="5 6">
    <name type="scientific">Ralstonia insidiosa</name>
    <dbReference type="NCBI Taxonomy" id="190721"/>
    <lineage>
        <taxon>Bacteria</taxon>
        <taxon>Pseudomonadati</taxon>
        <taxon>Pseudomonadota</taxon>
        <taxon>Betaproteobacteria</taxon>
        <taxon>Burkholderiales</taxon>
        <taxon>Burkholderiaceae</taxon>
        <taxon>Ralstonia</taxon>
    </lineage>
</organism>
<dbReference type="Pfam" id="PF07963">
    <property type="entry name" value="N_methyl"/>
    <property type="match status" value="1"/>
</dbReference>
<evidence type="ECO:0000256" key="2">
    <source>
        <dbReference type="ARBA" id="ARBA00022481"/>
    </source>
</evidence>
<dbReference type="InterPro" id="IPR012902">
    <property type="entry name" value="N_methyl_site"/>
</dbReference>